<reference evidence="2 3" key="1">
    <citation type="journal article" date="2019" name="Nat. Ecol. Evol.">
        <title>Megaphylogeny resolves global patterns of mushroom evolution.</title>
        <authorList>
            <person name="Varga T."/>
            <person name="Krizsan K."/>
            <person name="Foldi C."/>
            <person name="Dima B."/>
            <person name="Sanchez-Garcia M."/>
            <person name="Sanchez-Ramirez S."/>
            <person name="Szollosi G.J."/>
            <person name="Szarkandi J.G."/>
            <person name="Papp V."/>
            <person name="Albert L."/>
            <person name="Andreopoulos W."/>
            <person name="Angelini C."/>
            <person name="Antonin V."/>
            <person name="Barry K.W."/>
            <person name="Bougher N.L."/>
            <person name="Buchanan P."/>
            <person name="Buyck B."/>
            <person name="Bense V."/>
            <person name="Catcheside P."/>
            <person name="Chovatia M."/>
            <person name="Cooper J."/>
            <person name="Damon W."/>
            <person name="Desjardin D."/>
            <person name="Finy P."/>
            <person name="Geml J."/>
            <person name="Haridas S."/>
            <person name="Hughes K."/>
            <person name="Justo A."/>
            <person name="Karasinski D."/>
            <person name="Kautmanova I."/>
            <person name="Kiss B."/>
            <person name="Kocsube S."/>
            <person name="Kotiranta H."/>
            <person name="LaButti K.M."/>
            <person name="Lechner B.E."/>
            <person name="Liimatainen K."/>
            <person name="Lipzen A."/>
            <person name="Lukacs Z."/>
            <person name="Mihaltcheva S."/>
            <person name="Morgado L.N."/>
            <person name="Niskanen T."/>
            <person name="Noordeloos M.E."/>
            <person name="Ohm R.A."/>
            <person name="Ortiz-Santana B."/>
            <person name="Ovrebo C."/>
            <person name="Racz N."/>
            <person name="Riley R."/>
            <person name="Savchenko A."/>
            <person name="Shiryaev A."/>
            <person name="Soop K."/>
            <person name="Spirin V."/>
            <person name="Szebenyi C."/>
            <person name="Tomsovsky M."/>
            <person name="Tulloss R.E."/>
            <person name="Uehling J."/>
            <person name="Grigoriev I.V."/>
            <person name="Vagvolgyi C."/>
            <person name="Papp T."/>
            <person name="Martin F.M."/>
            <person name="Miettinen O."/>
            <person name="Hibbett D.S."/>
            <person name="Nagy L.G."/>
        </authorList>
    </citation>
    <scope>NUCLEOTIDE SEQUENCE [LARGE SCALE GENOMIC DNA]</scope>
    <source>
        <strain evidence="2 3">HHB13444</strain>
    </source>
</reference>
<dbReference type="GO" id="GO:0005737">
    <property type="term" value="C:cytoplasm"/>
    <property type="evidence" value="ECO:0007669"/>
    <property type="project" value="TreeGrafter"/>
</dbReference>
<evidence type="ECO:0000259" key="1">
    <source>
        <dbReference type="PROSITE" id="PS50404"/>
    </source>
</evidence>
<organism evidence="2 3">
    <name type="scientific">Polyporus arcularius HHB13444</name>
    <dbReference type="NCBI Taxonomy" id="1314778"/>
    <lineage>
        <taxon>Eukaryota</taxon>
        <taxon>Fungi</taxon>
        <taxon>Dikarya</taxon>
        <taxon>Basidiomycota</taxon>
        <taxon>Agaricomycotina</taxon>
        <taxon>Agaricomycetes</taxon>
        <taxon>Polyporales</taxon>
        <taxon>Polyporaceae</taxon>
        <taxon>Polyporus</taxon>
    </lineage>
</organism>
<dbReference type="Gene3D" id="1.20.1050.10">
    <property type="match status" value="1"/>
</dbReference>
<dbReference type="AlphaFoldDB" id="A0A5C3P356"/>
<dbReference type="InterPro" id="IPR036282">
    <property type="entry name" value="Glutathione-S-Trfase_C_sf"/>
</dbReference>
<dbReference type="InterPro" id="IPR040079">
    <property type="entry name" value="Glutathione_S-Trfase"/>
</dbReference>
<dbReference type="InterPro" id="IPR004045">
    <property type="entry name" value="Glutathione_S-Trfase_N"/>
</dbReference>
<dbReference type="InterPro" id="IPR050983">
    <property type="entry name" value="GST_Omega/HSP26"/>
</dbReference>
<dbReference type="Proteomes" id="UP000308197">
    <property type="component" value="Unassembled WGS sequence"/>
</dbReference>
<dbReference type="Gene3D" id="3.40.30.10">
    <property type="entry name" value="Glutaredoxin"/>
    <property type="match status" value="1"/>
</dbReference>
<dbReference type="SUPFAM" id="SSF52833">
    <property type="entry name" value="Thioredoxin-like"/>
    <property type="match status" value="1"/>
</dbReference>
<protein>
    <recommendedName>
        <fullName evidence="1">GST N-terminal domain-containing protein</fullName>
    </recommendedName>
</protein>
<keyword evidence="3" id="KW-1185">Reference proteome</keyword>
<dbReference type="PANTHER" id="PTHR43968:SF6">
    <property type="entry name" value="GLUTATHIONE S-TRANSFERASE OMEGA"/>
    <property type="match status" value="1"/>
</dbReference>
<dbReference type="SFLD" id="SFLDG00358">
    <property type="entry name" value="Main_(cytGST)"/>
    <property type="match status" value="1"/>
</dbReference>
<dbReference type="SUPFAM" id="SSF47616">
    <property type="entry name" value="GST C-terminal domain-like"/>
    <property type="match status" value="1"/>
</dbReference>
<dbReference type="EMBL" id="ML211454">
    <property type="protein sequence ID" value="TFK82740.1"/>
    <property type="molecule type" value="Genomic_DNA"/>
</dbReference>
<gene>
    <name evidence="2" type="ORF">K466DRAFT_499778</name>
</gene>
<dbReference type="PROSITE" id="PS50404">
    <property type="entry name" value="GST_NTER"/>
    <property type="match status" value="1"/>
</dbReference>
<dbReference type="InterPro" id="IPR036249">
    <property type="entry name" value="Thioredoxin-like_sf"/>
</dbReference>
<dbReference type="SFLD" id="SFLDS00019">
    <property type="entry name" value="Glutathione_Transferase_(cytos"/>
    <property type="match status" value="1"/>
</dbReference>
<proteinExistence type="predicted"/>
<feature type="domain" description="GST N-terminal" evidence="1">
    <location>
        <begin position="5"/>
        <end position="98"/>
    </location>
</feature>
<dbReference type="Pfam" id="PF13409">
    <property type="entry name" value="GST_N_2"/>
    <property type="match status" value="1"/>
</dbReference>
<dbReference type="PANTHER" id="PTHR43968">
    <property type="match status" value="1"/>
</dbReference>
<name>A0A5C3P356_9APHY</name>
<accession>A0A5C3P356</accession>
<dbReference type="CDD" id="cd00570">
    <property type="entry name" value="GST_N_family"/>
    <property type="match status" value="1"/>
</dbReference>
<sequence length="245" mass="27593">MSLDKQITFYTSPYSPYTHRVHIALEEAKLKVNQYVIDLRPGFKPAWFAAKVNPLGLVPAFTYGGPNVPPDQPSSESAKLAESLVLLEFIADLRPDAGLLPSDPELRARARLFITLSHETLHHAFRGFFFRGERIDSILPSLEAFQALLAPSGYAVGPWSIADIVVAPMMVRFIRLAGYEIGKYPMGEGKKLLKTLAESRFARLLQYYELLWQRPSVKATWDEPLNVKMWRIHPNVTRSSSTAGH</sequence>
<evidence type="ECO:0000313" key="3">
    <source>
        <dbReference type="Proteomes" id="UP000308197"/>
    </source>
</evidence>
<evidence type="ECO:0000313" key="2">
    <source>
        <dbReference type="EMBL" id="TFK82740.1"/>
    </source>
</evidence>
<dbReference type="InParanoid" id="A0A5C3P356"/>
<dbReference type="STRING" id="1314778.A0A5C3P356"/>